<dbReference type="RefSeq" id="XP_002553160.1">
    <property type="nucleotide sequence ID" value="XM_002553114.1"/>
</dbReference>
<proteinExistence type="predicted"/>
<feature type="compositionally biased region" description="Low complexity" evidence="1">
    <location>
        <begin position="233"/>
        <end position="242"/>
    </location>
</feature>
<feature type="compositionally biased region" description="Polar residues" evidence="1">
    <location>
        <begin position="16"/>
        <end position="26"/>
    </location>
</feature>
<feature type="region of interest" description="Disordered" evidence="1">
    <location>
        <begin position="210"/>
        <end position="242"/>
    </location>
</feature>
<name>C5DEW7_LACTC</name>
<dbReference type="GeneID" id="8295399"/>
<evidence type="ECO:0000313" key="3">
    <source>
        <dbReference type="Proteomes" id="UP000002036"/>
    </source>
</evidence>
<accession>C5DEW7</accession>
<dbReference type="EMBL" id="CU928168">
    <property type="protein sequence ID" value="CAR22722.1"/>
    <property type="molecule type" value="Genomic_DNA"/>
</dbReference>
<feature type="region of interest" description="Disordered" evidence="1">
    <location>
        <begin position="85"/>
        <end position="107"/>
    </location>
</feature>
<feature type="region of interest" description="Disordered" evidence="1">
    <location>
        <begin position="13"/>
        <end position="37"/>
    </location>
</feature>
<organism evidence="2 3">
    <name type="scientific">Lachancea thermotolerans (strain ATCC 56472 / CBS 6340 / NRRL Y-8284)</name>
    <name type="common">Yeast</name>
    <name type="synonym">Kluyveromyces thermotolerans</name>
    <dbReference type="NCBI Taxonomy" id="559295"/>
    <lineage>
        <taxon>Eukaryota</taxon>
        <taxon>Fungi</taxon>
        <taxon>Dikarya</taxon>
        <taxon>Ascomycota</taxon>
        <taxon>Saccharomycotina</taxon>
        <taxon>Saccharomycetes</taxon>
        <taxon>Saccharomycetales</taxon>
        <taxon>Saccharomycetaceae</taxon>
        <taxon>Lachancea</taxon>
    </lineage>
</organism>
<dbReference type="HOGENOM" id="CLU_1147366_0_0_1"/>
<evidence type="ECO:0000256" key="1">
    <source>
        <dbReference type="SAM" id="MobiDB-lite"/>
    </source>
</evidence>
<protein>
    <submittedName>
        <fullName evidence="2">KLTH0D10362p</fullName>
    </submittedName>
</protein>
<keyword evidence="3" id="KW-1185">Reference proteome</keyword>
<gene>
    <name evidence="2" type="ordered locus">KLTH0D10362g</name>
</gene>
<dbReference type="KEGG" id="lth:KLTH0D10362g"/>
<dbReference type="InParanoid" id="C5DEW7"/>
<reference evidence="2 3" key="1">
    <citation type="journal article" date="2009" name="Genome Res.">
        <title>Comparative genomics of protoploid Saccharomycetaceae.</title>
        <authorList>
            <consortium name="The Genolevures Consortium"/>
            <person name="Souciet J.-L."/>
            <person name="Dujon B."/>
            <person name="Gaillardin C."/>
            <person name="Johnston M."/>
            <person name="Baret P.V."/>
            <person name="Cliften P."/>
            <person name="Sherman D.J."/>
            <person name="Weissenbach J."/>
            <person name="Westhof E."/>
            <person name="Wincker P."/>
            <person name="Jubin C."/>
            <person name="Poulain J."/>
            <person name="Barbe V."/>
            <person name="Segurens B."/>
            <person name="Artiguenave F."/>
            <person name="Anthouard V."/>
            <person name="Vacherie B."/>
            <person name="Val M.-E."/>
            <person name="Fulton R.S."/>
            <person name="Minx P."/>
            <person name="Wilson R."/>
            <person name="Durrens P."/>
            <person name="Jean G."/>
            <person name="Marck C."/>
            <person name="Martin T."/>
            <person name="Nikolski M."/>
            <person name="Rolland T."/>
            <person name="Seret M.-L."/>
            <person name="Casaregola S."/>
            <person name="Despons L."/>
            <person name="Fairhead C."/>
            <person name="Fischer G."/>
            <person name="Lafontaine I."/>
            <person name="Leh V."/>
            <person name="Lemaire M."/>
            <person name="de Montigny J."/>
            <person name="Neuveglise C."/>
            <person name="Thierry A."/>
            <person name="Blanc-Lenfle I."/>
            <person name="Bleykasten C."/>
            <person name="Diffels J."/>
            <person name="Fritsch E."/>
            <person name="Frangeul L."/>
            <person name="Goeffon A."/>
            <person name="Jauniaux N."/>
            <person name="Kachouri-Lafond R."/>
            <person name="Payen C."/>
            <person name="Potier S."/>
            <person name="Pribylova L."/>
            <person name="Ozanne C."/>
            <person name="Richard G.-F."/>
            <person name="Sacerdot C."/>
            <person name="Straub M.-L."/>
            <person name="Talla E."/>
        </authorList>
    </citation>
    <scope>NUCLEOTIDE SEQUENCE [LARGE SCALE GENOMIC DNA]</scope>
    <source>
        <strain evidence="3">ATCC 56472 / CBS 6340 / NRRL Y-8284</strain>
    </source>
</reference>
<dbReference type="Proteomes" id="UP000002036">
    <property type="component" value="Chromosome D"/>
</dbReference>
<evidence type="ECO:0000313" key="2">
    <source>
        <dbReference type="EMBL" id="CAR22722.1"/>
    </source>
</evidence>
<dbReference type="AlphaFoldDB" id="C5DEW7"/>
<sequence>MCPCARSKPLDALCTNPAQRTPSTDTPLPQPPVAAARAPWPPEMRLWRAACVPERPCCYATPLRTTHYGILGAALRCWERKRQRKRNERARRADGDSAGGNLPPRKTACTARSAQRARQAQRRAVRCPAIVACVLGFVGENASLSCAATCCSFGATTAPGAEAFPDDCPFGVWLPQRRTRYRLARGEKEEVIEAVGEERRLWAQRSVAMGETHRREAPARRVRRERRMERAARQSGRGARGR</sequence>